<dbReference type="OrthoDB" id="9802944at2"/>
<name>A0A2M8J4V0_9RHOB</name>
<keyword evidence="7" id="KW-1185">Reference proteome</keyword>
<evidence type="ECO:0000313" key="6">
    <source>
        <dbReference type="EMBL" id="PJE37798.1"/>
    </source>
</evidence>
<feature type="domain" description="HTH merR-type" evidence="5">
    <location>
        <begin position="1"/>
        <end position="68"/>
    </location>
</feature>
<dbReference type="Gene3D" id="1.10.1660.10">
    <property type="match status" value="1"/>
</dbReference>
<keyword evidence="1" id="KW-0678">Repressor</keyword>
<evidence type="ECO:0000256" key="4">
    <source>
        <dbReference type="ARBA" id="ARBA00023163"/>
    </source>
</evidence>
<reference evidence="6 7" key="1">
    <citation type="journal article" date="2018" name="Int. J. Syst. Evol. Microbiol.">
        <title>Pseudooceanicola lipolyticus sp. nov., a marine alphaproteobacterium, reclassification of Oceanicola flagellatus as Pseudooceanicola flagellatus comb. nov. and emended description of the genus Pseudooceanicola.</title>
        <authorList>
            <person name="Huang M.-M."/>
            <person name="Guo L.-L."/>
            <person name="Wu Y.-H."/>
            <person name="Lai Q.-L."/>
            <person name="Shao Z.-Z."/>
            <person name="Wang C.-S."/>
            <person name="Wu M."/>
            <person name="Xu X.-W."/>
        </authorList>
    </citation>
    <scope>NUCLEOTIDE SEQUENCE [LARGE SCALE GENOMIC DNA]</scope>
    <source>
        <strain evidence="6 7">157</strain>
    </source>
</reference>
<keyword evidence="4" id="KW-0804">Transcription</keyword>
<dbReference type="RefSeq" id="WP_100161519.1">
    <property type="nucleotide sequence ID" value="NZ_PGTB01000009.1"/>
</dbReference>
<evidence type="ECO:0000256" key="3">
    <source>
        <dbReference type="ARBA" id="ARBA00023125"/>
    </source>
</evidence>
<dbReference type="InterPro" id="IPR047057">
    <property type="entry name" value="MerR_fam"/>
</dbReference>
<accession>A0A2M8J4V0</accession>
<dbReference type="GO" id="GO:0003677">
    <property type="term" value="F:DNA binding"/>
    <property type="evidence" value="ECO:0007669"/>
    <property type="project" value="UniProtKB-KW"/>
</dbReference>
<dbReference type="PANTHER" id="PTHR30204">
    <property type="entry name" value="REDOX-CYCLING DRUG-SENSING TRANSCRIPTIONAL ACTIVATOR SOXR"/>
    <property type="match status" value="1"/>
</dbReference>
<dbReference type="GO" id="GO:0003700">
    <property type="term" value="F:DNA-binding transcription factor activity"/>
    <property type="evidence" value="ECO:0007669"/>
    <property type="project" value="InterPro"/>
</dbReference>
<dbReference type="AlphaFoldDB" id="A0A2M8J4V0"/>
<dbReference type="PROSITE" id="PS50937">
    <property type="entry name" value="HTH_MERR_2"/>
    <property type="match status" value="1"/>
</dbReference>
<keyword evidence="2" id="KW-0805">Transcription regulation</keyword>
<gene>
    <name evidence="6" type="ORF">CVM52_05365</name>
</gene>
<proteinExistence type="predicted"/>
<sequence length="121" mass="13884">MQIGELSRRTGVSVRMLRYYEDEGLLTPARRASGYRDFGAEDEKIVRAIRQLSAAGLKLDFIRQFLPCLRSEGPILHPCPDLMAAMERQMQALDDQIRQYGESRAMLAGYYAEMRDHLQTT</sequence>
<evidence type="ECO:0000313" key="7">
    <source>
        <dbReference type="Proteomes" id="UP000231553"/>
    </source>
</evidence>
<dbReference type="Pfam" id="PF13411">
    <property type="entry name" value="MerR_1"/>
    <property type="match status" value="1"/>
</dbReference>
<dbReference type="PANTHER" id="PTHR30204:SF69">
    <property type="entry name" value="MERR-FAMILY TRANSCRIPTIONAL REGULATOR"/>
    <property type="match status" value="1"/>
</dbReference>
<keyword evidence="3" id="KW-0238">DNA-binding</keyword>
<organism evidence="6 7">
    <name type="scientific">Pseudooceanicola lipolyticus</name>
    <dbReference type="NCBI Taxonomy" id="2029104"/>
    <lineage>
        <taxon>Bacteria</taxon>
        <taxon>Pseudomonadati</taxon>
        <taxon>Pseudomonadota</taxon>
        <taxon>Alphaproteobacteria</taxon>
        <taxon>Rhodobacterales</taxon>
        <taxon>Paracoccaceae</taxon>
        <taxon>Pseudooceanicola</taxon>
    </lineage>
</organism>
<comment type="caution">
    <text evidence="6">The sequence shown here is derived from an EMBL/GenBank/DDBJ whole genome shotgun (WGS) entry which is preliminary data.</text>
</comment>
<protein>
    <submittedName>
        <fullName evidence="6">MerR family transcriptional regulator</fullName>
    </submittedName>
</protein>
<dbReference type="EMBL" id="PGTB01000009">
    <property type="protein sequence ID" value="PJE37798.1"/>
    <property type="molecule type" value="Genomic_DNA"/>
</dbReference>
<dbReference type="PRINTS" id="PR00040">
    <property type="entry name" value="HTHMERR"/>
</dbReference>
<evidence type="ECO:0000256" key="2">
    <source>
        <dbReference type="ARBA" id="ARBA00023015"/>
    </source>
</evidence>
<dbReference type="CDD" id="cd01282">
    <property type="entry name" value="HTH_MerR-like_sg3"/>
    <property type="match status" value="1"/>
</dbReference>
<dbReference type="InterPro" id="IPR000551">
    <property type="entry name" value="MerR-type_HTH_dom"/>
</dbReference>
<dbReference type="SMART" id="SM00422">
    <property type="entry name" value="HTH_MERR"/>
    <property type="match status" value="1"/>
</dbReference>
<evidence type="ECO:0000256" key="1">
    <source>
        <dbReference type="ARBA" id="ARBA00022491"/>
    </source>
</evidence>
<dbReference type="Proteomes" id="UP000231553">
    <property type="component" value="Unassembled WGS sequence"/>
</dbReference>
<dbReference type="PROSITE" id="PS00552">
    <property type="entry name" value="HTH_MERR_1"/>
    <property type="match status" value="1"/>
</dbReference>
<dbReference type="InterPro" id="IPR009061">
    <property type="entry name" value="DNA-bd_dom_put_sf"/>
</dbReference>
<dbReference type="SUPFAM" id="SSF46955">
    <property type="entry name" value="Putative DNA-binding domain"/>
    <property type="match status" value="1"/>
</dbReference>
<evidence type="ECO:0000259" key="5">
    <source>
        <dbReference type="PROSITE" id="PS50937"/>
    </source>
</evidence>